<dbReference type="GO" id="GO:0010073">
    <property type="term" value="P:meristem maintenance"/>
    <property type="evidence" value="ECO:0007669"/>
    <property type="project" value="InterPro"/>
</dbReference>
<gene>
    <name evidence="3" type="ORF">QVD17_30571</name>
</gene>
<name>A0AAD8NN27_TARER</name>
<evidence type="ECO:0000256" key="1">
    <source>
        <dbReference type="SAM" id="MobiDB-lite"/>
    </source>
</evidence>
<dbReference type="InterPro" id="IPR044824">
    <property type="entry name" value="MAIN-like"/>
</dbReference>
<dbReference type="PANTHER" id="PTHR46033:SF8">
    <property type="entry name" value="PROTEIN MAINTENANCE OF MERISTEMS-LIKE"/>
    <property type="match status" value="1"/>
</dbReference>
<dbReference type="AlphaFoldDB" id="A0AAD8NN27"/>
<feature type="region of interest" description="Disordered" evidence="1">
    <location>
        <begin position="304"/>
        <end position="327"/>
    </location>
</feature>
<dbReference type="Proteomes" id="UP001229421">
    <property type="component" value="Unassembled WGS sequence"/>
</dbReference>
<sequence>MKVTLEDINVLCGLQVEGEALTGFESSNGYNERYNLKDLKSSGQKSWVGAALACLYRELSKGAKPEVVTMGGPMSLLQIWAWTRILPLALRILDEKINWKEPYGARWAEHEVDGLGFIGQESMRMRNMGPDHYYDNFGGIQDMTAQLIGAVNQNDHPSYIQTNPINFETGNTIPQRARRQSTRGRGRRGSRVNNSHEDHNEHHGVTLNFQMGTINYKDGTSHFQGGPSNYGEGTSNHQVGTQTSEVPYRPEFQNSEEDISNIQVGTSLNVNDYPIDTMDFGSLFNHTPNYTQQFQNYQLDLGLQLGQPDQPNEDDQPVPRNMGPPWY</sequence>
<reference evidence="3" key="1">
    <citation type="journal article" date="2023" name="bioRxiv">
        <title>Improved chromosome-level genome assembly for marigold (Tagetes erecta).</title>
        <authorList>
            <person name="Jiang F."/>
            <person name="Yuan L."/>
            <person name="Wang S."/>
            <person name="Wang H."/>
            <person name="Xu D."/>
            <person name="Wang A."/>
            <person name="Fan W."/>
        </authorList>
    </citation>
    <scope>NUCLEOTIDE SEQUENCE</scope>
    <source>
        <strain evidence="3">WSJ</strain>
        <tissue evidence="3">Leaf</tissue>
    </source>
</reference>
<protein>
    <recommendedName>
        <fullName evidence="2">Aminotransferase-like plant mobile domain-containing protein</fullName>
    </recommendedName>
</protein>
<dbReference type="InterPro" id="IPR019557">
    <property type="entry name" value="AminoTfrase-like_pln_mobile"/>
</dbReference>
<proteinExistence type="predicted"/>
<evidence type="ECO:0000313" key="3">
    <source>
        <dbReference type="EMBL" id="KAK1414812.1"/>
    </source>
</evidence>
<keyword evidence="4" id="KW-1185">Reference proteome</keyword>
<evidence type="ECO:0000259" key="2">
    <source>
        <dbReference type="Pfam" id="PF10536"/>
    </source>
</evidence>
<feature type="compositionally biased region" description="Basic residues" evidence="1">
    <location>
        <begin position="176"/>
        <end position="190"/>
    </location>
</feature>
<feature type="compositionally biased region" description="Polar residues" evidence="1">
    <location>
        <begin position="163"/>
        <end position="174"/>
    </location>
</feature>
<dbReference type="PANTHER" id="PTHR46033">
    <property type="entry name" value="PROTEIN MAIN-LIKE 2"/>
    <property type="match status" value="1"/>
</dbReference>
<dbReference type="Pfam" id="PF10536">
    <property type="entry name" value="PMD"/>
    <property type="match status" value="1"/>
</dbReference>
<feature type="domain" description="Aminotransferase-like plant mobile" evidence="2">
    <location>
        <begin position="37"/>
        <end position="111"/>
    </location>
</feature>
<dbReference type="EMBL" id="JAUHHV010000008">
    <property type="protein sequence ID" value="KAK1414812.1"/>
    <property type="molecule type" value="Genomic_DNA"/>
</dbReference>
<comment type="caution">
    <text evidence="3">The sequence shown here is derived from an EMBL/GenBank/DDBJ whole genome shotgun (WGS) entry which is preliminary data.</text>
</comment>
<feature type="region of interest" description="Disordered" evidence="1">
    <location>
        <begin position="163"/>
        <end position="201"/>
    </location>
</feature>
<accession>A0AAD8NN27</accession>
<organism evidence="3 4">
    <name type="scientific">Tagetes erecta</name>
    <name type="common">African marigold</name>
    <dbReference type="NCBI Taxonomy" id="13708"/>
    <lineage>
        <taxon>Eukaryota</taxon>
        <taxon>Viridiplantae</taxon>
        <taxon>Streptophyta</taxon>
        <taxon>Embryophyta</taxon>
        <taxon>Tracheophyta</taxon>
        <taxon>Spermatophyta</taxon>
        <taxon>Magnoliopsida</taxon>
        <taxon>eudicotyledons</taxon>
        <taxon>Gunneridae</taxon>
        <taxon>Pentapetalae</taxon>
        <taxon>asterids</taxon>
        <taxon>campanulids</taxon>
        <taxon>Asterales</taxon>
        <taxon>Asteraceae</taxon>
        <taxon>Asteroideae</taxon>
        <taxon>Heliantheae alliance</taxon>
        <taxon>Tageteae</taxon>
        <taxon>Tagetes</taxon>
    </lineage>
</organism>
<evidence type="ECO:0000313" key="4">
    <source>
        <dbReference type="Proteomes" id="UP001229421"/>
    </source>
</evidence>